<keyword evidence="4" id="KW-1185">Reference proteome</keyword>
<dbReference type="HOGENOM" id="CLU_059603_1_0_1"/>
<dbReference type="eggNOG" id="ENOG502RKFF">
    <property type="taxonomic scope" value="Eukaryota"/>
</dbReference>
<evidence type="ECO:0000256" key="1">
    <source>
        <dbReference type="SAM" id="MobiDB-lite"/>
    </source>
</evidence>
<dbReference type="AlphaFoldDB" id="A7TH74"/>
<protein>
    <recommendedName>
        <fullName evidence="5">Protein SUR7</fullName>
    </recommendedName>
</protein>
<dbReference type="InterPro" id="IPR009571">
    <property type="entry name" value="SUR7/Rim9-like_fungi"/>
</dbReference>
<dbReference type="GO" id="GO:0030866">
    <property type="term" value="P:cortical actin cytoskeleton organization"/>
    <property type="evidence" value="ECO:0007669"/>
    <property type="project" value="TreeGrafter"/>
</dbReference>
<dbReference type="GO" id="GO:0045121">
    <property type="term" value="C:membrane raft"/>
    <property type="evidence" value="ECO:0007669"/>
    <property type="project" value="TreeGrafter"/>
</dbReference>
<reference evidence="3 4" key="1">
    <citation type="journal article" date="2007" name="Proc. Natl. Acad. Sci. U.S.A.">
        <title>Independent sorting-out of thousands of duplicated gene pairs in two yeast species descended from a whole-genome duplication.</title>
        <authorList>
            <person name="Scannell D.R."/>
            <person name="Frank A.C."/>
            <person name="Conant G.C."/>
            <person name="Byrne K.P."/>
            <person name="Woolfit M."/>
            <person name="Wolfe K.H."/>
        </authorList>
    </citation>
    <scope>NUCLEOTIDE SEQUENCE [LARGE SCALE GENOMIC DNA]</scope>
    <source>
        <strain evidence="4">ATCC 22028 / DSM 70294 / BCRC 21397 / CBS 2163 / NBRC 10782 / NRRL Y-8283 / UCD 57-17</strain>
    </source>
</reference>
<dbReference type="GO" id="GO:0006897">
    <property type="term" value="P:endocytosis"/>
    <property type="evidence" value="ECO:0007669"/>
    <property type="project" value="TreeGrafter"/>
</dbReference>
<accession>A7TH74</accession>
<proteinExistence type="predicted"/>
<evidence type="ECO:0000313" key="4">
    <source>
        <dbReference type="Proteomes" id="UP000000267"/>
    </source>
</evidence>
<dbReference type="GO" id="GO:0032185">
    <property type="term" value="P:septin cytoskeleton organization"/>
    <property type="evidence" value="ECO:0007669"/>
    <property type="project" value="TreeGrafter"/>
</dbReference>
<feature type="region of interest" description="Disordered" evidence="1">
    <location>
        <begin position="268"/>
        <end position="328"/>
    </location>
</feature>
<dbReference type="GO" id="GO:0031505">
    <property type="term" value="P:fungal-type cell wall organization"/>
    <property type="evidence" value="ECO:0007669"/>
    <property type="project" value="TreeGrafter"/>
</dbReference>
<dbReference type="PANTHER" id="PTHR36414:SF1">
    <property type="entry name" value="PROTEIN SUR7"/>
    <property type="match status" value="1"/>
</dbReference>
<dbReference type="GO" id="GO:0005938">
    <property type="term" value="C:cell cortex"/>
    <property type="evidence" value="ECO:0007669"/>
    <property type="project" value="TreeGrafter"/>
</dbReference>
<dbReference type="InParanoid" id="A7TH74"/>
<dbReference type="EMBL" id="DS480390">
    <property type="protein sequence ID" value="EDO18355.1"/>
    <property type="molecule type" value="Genomic_DNA"/>
</dbReference>
<dbReference type="GeneID" id="5546638"/>
<dbReference type="Proteomes" id="UP000000267">
    <property type="component" value="Unassembled WGS sequence"/>
</dbReference>
<gene>
    <name evidence="3" type="ORF">Kpol_1013p26</name>
</gene>
<evidence type="ECO:0008006" key="5">
    <source>
        <dbReference type="Google" id="ProtNLM"/>
    </source>
</evidence>
<dbReference type="Pfam" id="PF06687">
    <property type="entry name" value="SUR7"/>
    <property type="match status" value="1"/>
</dbReference>
<dbReference type="PANTHER" id="PTHR36414">
    <property type="entry name" value="PROTEIN SUR7"/>
    <property type="match status" value="1"/>
</dbReference>
<keyword evidence="2" id="KW-1133">Transmembrane helix</keyword>
<dbReference type="FunCoup" id="A7TH74">
    <property type="interactions" value="79"/>
</dbReference>
<feature type="compositionally biased region" description="Low complexity" evidence="1">
    <location>
        <begin position="297"/>
        <end position="307"/>
    </location>
</feature>
<keyword evidence="2" id="KW-0472">Membrane</keyword>
<dbReference type="RefSeq" id="XP_001646213.1">
    <property type="nucleotide sequence ID" value="XM_001646163.1"/>
</dbReference>
<dbReference type="STRING" id="436907.A7TH74"/>
<name>A7TH74_VANPO</name>
<dbReference type="KEGG" id="vpo:Kpol_1013p26"/>
<organism evidence="4">
    <name type="scientific">Vanderwaltozyma polyspora (strain ATCC 22028 / DSM 70294 / BCRC 21397 / CBS 2163 / NBRC 10782 / NRRL Y-8283 / UCD 57-17)</name>
    <name type="common">Kluyveromyces polysporus</name>
    <dbReference type="NCBI Taxonomy" id="436907"/>
    <lineage>
        <taxon>Eukaryota</taxon>
        <taxon>Fungi</taxon>
        <taxon>Dikarya</taxon>
        <taxon>Ascomycota</taxon>
        <taxon>Saccharomycotina</taxon>
        <taxon>Saccharomycetes</taxon>
        <taxon>Saccharomycetales</taxon>
        <taxon>Saccharomycetaceae</taxon>
        <taxon>Vanderwaltozyma</taxon>
    </lineage>
</organism>
<dbReference type="OrthoDB" id="5419460at2759"/>
<evidence type="ECO:0000313" key="3">
    <source>
        <dbReference type="EMBL" id="EDO18355.1"/>
    </source>
</evidence>
<evidence type="ECO:0000256" key="2">
    <source>
        <dbReference type="SAM" id="Phobius"/>
    </source>
</evidence>
<feature type="transmembrane region" description="Helical" evidence="2">
    <location>
        <begin position="7"/>
        <end position="29"/>
    </location>
</feature>
<sequence>MAKGFLILARLLTLLFLAGNTLCLILIIISGSTNSFPIDKFYWVEGNTSGIPNAPDITRWTFWGVCSKIDDRTYCQDYLSPASPISPVDNFHTRENVPERFISNRNAYYYLPRFAFCFFWVSLAFIGVAFILYIISWFSNEFTKVLFILMSFGFVFNMTAVVLETAVVVLAKNAFHSADREASLGAAMLGMGWTTAFLSMVEFAMCGVDFVLSISRQRKNQEYEHFYQANNLEAPHVNNGFFSKKRWFSSKKGNARQVSTGLVLDDKDAYMQPPTAPPPPIAEPMMQPLQAEPTVAPQQPQQQPNNQRRGINFFTIRNSNKMKDDESM</sequence>
<keyword evidence="2" id="KW-0812">Transmembrane</keyword>
<dbReference type="PhylomeDB" id="A7TH74"/>
<dbReference type="GO" id="GO:0005886">
    <property type="term" value="C:plasma membrane"/>
    <property type="evidence" value="ECO:0007669"/>
    <property type="project" value="InterPro"/>
</dbReference>
<feature type="transmembrane region" description="Helical" evidence="2">
    <location>
        <begin position="191"/>
        <end position="212"/>
    </location>
</feature>
<feature type="transmembrane region" description="Helical" evidence="2">
    <location>
        <begin position="113"/>
        <end position="135"/>
    </location>
</feature>
<feature type="transmembrane region" description="Helical" evidence="2">
    <location>
        <begin position="147"/>
        <end position="171"/>
    </location>
</feature>